<comment type="caution">
    <text evidence="2">The sequence shown here is derived from an EMBL/GenBank/DDBJ whole genome shotgun (WGS) entry which is preliminary data.</text>
</comment>
<dbReference type="EMBL" id="JANTQA010000051">
    <property type="protein sequence ID" value="KAJ3430311.1"/>
    <property type="molecule type" value="Genomic_DNA"/>
</dbReference>
<organism evidence="2 3">
    <name type="scientific">Anaeramoeba flamelloides</name>
    <dbReference type="NCBI Taxonomy" id="1746091"/>
    <lineage>
        <taxon>Eukaryota</taxon>
        <taxon>Metamonada</taxon>
        <taxon>Anaeramoebidae</taxon>
        <taxon>Anaeramoeba</taxon>
    </lineage>
</organism>
<sequence>MNESADTHFSSSKGLPLLRSHYPLNTIYQILDKIENFSEKRAFCNYLGVSKKRNFEDFDSYQITTKEDEQDHRKTIKNEKNNNDLDLRCQSSKKLNVSIHLPIKIKKHNFPQKRYQIDRLSPTLIKPIQKELLNKQFSYSSSSEESDYCSSGSSTEDPNEFQSWLSKTCTKSKKQFSPINDNIHNEQKIREKPEKQIEMETKTKRKTKTETGRIIEAGKRAGTNSKRKIEIEREQGQQEKEIEKEKQEQEKEKQRDFEKKSKNPRSKNQIFISLNKKQDLNSKKKTNETQTKIKENNFRIEGKLQKKDPEKQKTIYYKKEIQKRDFYDLNFIEDIEDISDLEDLKKKETLDEIEDFVATNKKIDKQDYMISKVFEIKKQIKGKTNVDSKQNLNCLSYLLKVKRNSSIKDDSYYYLNSSKMNLDPIDEDFYVQPPRFQAEEIEAIDENEDNGPKLDLEQSQNKPDLVDPKISTTPIVKKNFQFSKKCLSTPYNNNFFTNDSYVYNPPQLKKSINLVNTKTTLDPQISQIKTKKKFQIERKLLFSDPTNSSMKLLRLPTSRILANKIPGKKSTKGTTAKTKSPFSINLITNKKSIPSTKFRKKIIAPKKLLLTQNVKSYSVRSISFQKENKTWIKTLSCLSPYQTNPVLQQYPTFLKKYRVFNQKKKKTRYLSKEIGFYEKKIQTVDQELNIKIQSFNEEVKLRSRITDPNYFSQKMMTLQILIRTGISCFDLCSLLCKIIDFTYQLPHYVSNSNCHNSNQNTHDQNNFSCNINIYNQNINFNYKPERKQKFIKKKCDQQVVILELFVSFDKIIELELNKGDVIEIYYPWNETIRKSNTSVLFCTNYIKKLNFEEIKSIKDTYLRNSPDHLLYNFLFKNNSIYLSKPLTFLRVPNNKYMKDSKNSENEINNKKKFKIKKTIYNEKNINSSIKCVNSFGLFQDSLNVIIVGEIKCNNNIKLFFQFENGSFGFIIILSNKYKYSNLKGGKYILNHMHLIKSSYSVIPQIKSILLSSIETEKKKEFLKIKTISIFQPNFNFFLTKITCK</sequence>
<feature type="region of interest" description="Disordered" evidence="1">
    <location>
        <begin position="447"/>
        <end position="468"/>
    </location>
</feature>
<dbReference type="Proteomes" id="UP001146793">
    <property type="component" value="Unassembled WGS sequence"/>
</dbReference>
<name>A0AAV7YN75_9EUKA</name>
<feature type="compositionally biased region" description="Basic and acidic residues" evidence="1">
    <location>
        <begin position="227"/>
        <end position="261"/>
    </location>
</feature>
<feature type="compositionally biased region" description="Basic and acidic residues" evidence="1">
    <location>
        <begin position="183"/>
        <end position="219"/>
    </location>
</feature>
<reference evidence="2" key="1">
    <citation type="submission" date="2022-08" db="EMBL/GenBank/DDBJ databases">
        <title>Novel sulphate-reducing endosymbionts in the free-living metamonad Anaeramoeba.</title>
        <authorList>
            <person name="Jerlstrom-Hultqvist J."/>
            <person name="Cepicka I."/>
            <person name="Gallot-Lavallee L."/>
            <person name="Salas-Leiva D."/>
            <person name="Curtis B.A."/>
            <person name="Zahonova K."/>
            <person name="Pipaliya S."/>
            <person name="Dacks J."/>
            <person name="Roger A.J."/>
        </authorList>
    </citation>
    <scope>NUCLEOTIDE SEQUENCE</scope>
    <source>
        <strain evidence="2">Busselton2</strain>
    </source>
</reference>
<dbReference type="AlphaFoldDB" id="A0AAV7YN75"/>
<feature type="compositionally biased region" description="Basic and acidic residues" evidence="1">
    <location>
        <begin position="276"/>
        <end position="294"/>
    </location>
</feature>
<feature type="region of interest" description="Disordered" evidence="1">
    <location>
        <begin position="173"/>
        <end position="294"/>
    </location>
</feature>
<evidence type="ECO:0000313" key="2">
    <source>
        <dbReference type="EMBL" id="KAJ3430311.1"/>
    </source>
</evidence>
<proteinExistence type="predicted"/>
<evidence type="ECO:0000256" key="1">
    <source>
        <dbReference type="SAM" id="MobiDB-lite"/>
    </source>
</evidence>
<protein>
    <submittedName>
        <fullName evidence="2">Uncharacterized protein</fullName>
    </submittedName>
</protein>
<evidence type="ECO:0000313" key="3">
    <source>
        <dbReference type="Proteomes" id="UP001146793"/>
    </source>
</evidence>
<accession>A0AAV7YN75</accession>
<feature type="compositionally biased region" description="Polar residues" evidence="1">
    <location>
        <begin position="173"/>
        <end position="182"/>
    </location>
</feature>
<gene>
    <name evidence="2" type="ORF">M0812_23315</name>
</gene>